<dbReference type="Proteomes" id="UP001177140">
    <property type="component" value="Unassembled WGS sequence"/>
</dbReference>
<dbReference type="GO" id="GO:0015629">
    <property type="term" value="C:actin cytoskeleton"/>
    <property type="evidence" value="ECO:0007669"/>
    <property type="project" value="InterPro"/>
</dbReference>
<evidence type="ECO:0000313" key="5">
    <source>
        <dbReference type="Proteomes" id="UP001177140"/>
    </source>
</evidence>
<feature type="non-terminal residue" evidence="4">
    <location>
        <position position="1"/>
    </location>
</feature>
<comment type="similarity">
    <text evidence="1">Belongs to the actin-binding proteins ADF family.</text>
</comment>
<dbReference type="InterPro" id="IPR017904">
    <property type="entry name" value="ADF/Cofilin"/>
</dbReference>
<dbReference type="AlphaFoldDB" id="A0AA41RTM1"/>
<dbReference type="InterPro" id="IPR002108">
    <property type="entry name" value="ADF-H"/>
</dbReference>
<comment type="caution">
    <text evidence="4">The sequence shown here is derived from an EMBL/GenBank/DDBJ whole genome shotgun (WGS) entry which is preliminary data.</text>
</comment>
<protein>
    <recommendedName>
        <fullName evidence="3">ADF-H domain-containing protein</fullName>
    </recommendedName>
</protein>
<dbReference type="PANTHER" id="PTHR11913">
    <property type="entry name" value="COFILIN-RELATED"/>
    <property type="match status" value="1"/>
</dbReference>
<gene>
    <name evidence="4" type="ORF">MKW94_026516</name>
</gene>
<evidence type="ECO:0000259" key="3">
    <source>
        <dbReference type="SMART" id="SM00102"/>
    </source>
</evidence>
<proteinExistence type="inferred from homology"/>
<organism evidence="4 5">
    <name type="scientific">Papaver nudicaule</name>
    <name type="common">Iceland poppy</name>
    <dbReference type="NCBI Taxonomy" id="74823"/>
    <lineage>
        <taxon>Eukaryota</taxon>
        <taxon>Viridiplantae</taxon>
        <taxon>Streptophyta</taxon>
        <taxon>Embryophyta</taxon>
        <taxon>Tracheophyta</taxon>
        <taxon>Spermatophyta</taxon>
        <taxon>Magnoliopsida</taxon>
        <taxon>Ranunculales</taxon>
        <taxon>Papaveraceae</taxon>
        <taxon>Papaveroideae</taxon>
        <taxon>Papaver</taxon>
    </lineage>
</organism>
<dbReference type="InterPro" id="IPR029006">
    <property type="entry name" value="ADF-H/Gelsolin-like_dom_sf"/>
</dbReference>
<name>A0AA41RTM1_PAPNU</name>
<feature type="domain" description="ADF-H" evidence="3">
    <location>
        <begin position="11"/>
        <end position="135"/>
    </location>
</feature>
<dbReference type="Gene3D" id="3.40.20.10">
    <property type="entry name" value="Severin"/>
    <property type="match status" value="1"/>
</dbReference>
<evidence type="ECO:0000256" key="1">
    <source>
        <dbReference type="ARBA" id="ARBA00006844"/>
    </source>
</evidence>
<dbReference type="SMART" id="SM00102">
    <property type="entry name" value="ADF"/>
    <property type="match status" value="1"/>
</dbReference>
<keyword evidence="5" id="KW-1185">Reference proteome</keyword>
<keyword evidence="2" id="KW-0009">Actin-binding</keyword>
<sequence>ANAASGIDVHDDCKQRFLELKAKRTFCFVVYKIKEKDKQKKIIVEKLVPICRKLPIDDFNFVTAKNCQKASFSLSIGNYLRKCFFSCLIRNWVRTKMICASSKERFKRELDEIQVEWQTTDLTEMDLEVISELFKCYDDSELRACPTLQCIC</sequence>
<dbReference type="Pfam" id="PF00241">
    <property type="entry name" value="Cofilin_ADF"/>
    <property type="match status" value="1"/>
</dbReference>
<reference evidence="4" key="1">
    <citation type="submission" date="2022-03" db="EMBL/GenBank/DDBJ databases">
        <title>A functionally conserved STORR gene fusion in Papaver species that diverged 16.8 million years ago.</title>
        <authorList>
            <person name="Catania T."/>
        </authorList>
    </citation>
    <scope>NUCLEOTIDE SEQUENCE</scope>
    <source>
        <strain evidence="4">S-191538</strain>
    </source>
</reference>
<accession>A0AA41RTM1</accession>
<evidence type="ECO:0000313" key="4">
    <source>
        <dbReference type="EMBL" id="MCL7022600.1"/>
    </source>
</evidence>
<dbReference type="SUPFAM" id="SSF55753">
    <property type="entry name" value="Actin depolymerizing proteins"/>
    <property type="match status" value="1"/>
</dbReference>
<dbReference type="EMBL" id="JAJJMA010012941">
    <property type="protein sequence ID" value="MCL7022600.1"/>
    <property type="molecule type" value="Genomic_DNA"/>
</dbReference>
<evidence type="ECO:0000256" key="2">
    <source>
        <dbReference type="ARBA" id="ARBA00023203"/>
    </source>
</evidence>
<dbReference type="GO" id="GO:0003779">
    <property type="term" value="F:actin binding"/>
    <property type="evidence" value="ECO:0007669"/>
    <property type="project" value="UniProtKB-KW"/>
</dbReference>
<dbReference type="GO" id="GO:0030042">
    <property type="term" value="P:actin filament depolymerization"/>
    <property type="evidence" value="ECO:0007669"/>
    <property type="project" value="InterPro"/>
</dbReference>